<comment type="subcellular location">
    <subcellularLocation>
        <location evidence="1">Chromosome</location>
    </subcellularLocation>
    <subcellularLocation>
        <location evidence="2">Cytoplasm</location>
    </subcellularLocation>
</comment>
<evidence type="ECO:0000256" key="10">
    <source>
        <dbReference type="ARBA" id="ARBA00023306"/>
    </source>
</evidence>
<dbReference type="OrthoDB" id="362021at2759"/>
<evidence type="ECO:0000256" key="3">
    <source>
        <dbReference type="ARBA" id="ARBA00009471"/>
    </source>
</evidence>
<dbReference type="AlphaFoldDB" id="A0A2G2XS72"/>
<comment type="caution">
    <text evidence="11">The sequence shown here is derived from an EMBL/GenBank/DDBJ whole genome shotgun (WGS) entry which is preliminary data.</text>
</comment>
<dbReference type="GO" id="GO:0000796">
    <property type="term" value="C:condensin complex"/>
    <property type="evidence" value="ECO:0007669"/>
    <property type="project" value="InterPro"/>
</dbReference>
<evidence type="ECO:0000256" key="8">
    <source>
        <dbReference type="ARBA" id="ARBA00022776"/>
    </source>
</evidence>
<dbReference type="Pfam" id="PF05786">
    <property type="entry name" value="Cnd2"/>
    <property type="match status" value="1"/>
</dbReference>
<reference evidence="12" key="2">
    <citation type="journal article" date="2017" name="J. Anim. Genet.">
        <title>Multiple reference genome sequences of hot pepper reveal the massive evolution of plant disease resistance genes by retroduplication.</title>
        <authorList>
            <person name="Kim S."/>
            <person name="Park J."/>
            <person name="Yeom S.-I."/>
            <person name="Kim Y.-M."/>
            <person name="Seo E."/>
            <person name="Kim K.-T."/>
            <person name="Kim M.-S."/>
            <person name="Lee J.M."/>
            <person name="Cheong K."/>
            <person name="Shin H.-S."/>
            <person name="Kim S.-B."/>
            <person name="Han K."/>
            <person name="Lee J."/>
            <person name="Park M."/>
            <person name="Lee H.-A."/>
            <person name="Lee H.-Y."/>
            <person name="Lee Y."/>
            <person name="Oh S."/>
            <person name="Lee J.H."/>
            <person name="Choi E."/>
            <person name="Choi E."/>
            <person name="Lee S.E."/>
            <person name="Jeon J."/>
            <person name="Kim H."/>
            <person name="Choi G."/>
            <person name="Song H."/>
            <person name="Lee J."/>
            <person name="Lee S.-C."/>
            <person name="Kwon J.-K."/>
            <person name="Lee H.-Y."/>
            <person name="Koo N."/>
            <person name="Hong Y."/>
            <person name="Kim R.W."/>
            <person name="Kang W.-H."/>
            <person name="Huh J.H."/>
            <person name="Kang B.-C."/>
            <person name="Yang T.-J."/>
            <person name="Lee Y.-H."/>
            <person name="Bennetzen J.L."/>
            <person name="Choi D."/>
        </authorList>
    </citation>
    <scope>NUCLEOTIDE SEQUENCE [LARGE SCALE GENOMIC DNA]</scope>
    <source>
        <strain evidence="12">cv. PBC81</strain>
    </source>
</reference>
<accession>A0A2G2XS72</accession>
<evidence type="ECO:0000313" key="12">
    <source>
        <dbReference type="Proteomes" id="UP000224567"/>
    </source>
</evidence>
<sequence>MSVILESTLTIDISVWWIGPSCRHSHGEQIVEKSHQAGSDSLLTWQVFQDLKEVYFGDNDALTVQFAGVVFGFEFSPLSPLKSFNSLNVKIFDATFTVNPLYHQTSAQFDEGAAKGLLSKFFGIYGDCHVLFDSFEIPEKSVPEATRHDGTKSIDICFAKAETDFAGQISPVPAETDFAGQISPEQTFESFSLNMDDNLTIVEPDQWIMMME</sequence>
<dbReference type="GO" id="GO:0003682">
    <property type="term" value="F:chromatin binding"/>
    <property type="evidence" value="ECO:0007669"/>
    <property type="project" value="TreeGrafter"/>
</dbReference>
<dbReference type="PANTHER" id="PTHR13108">
    <property type="entry name" value="CONDENSIN COMPLEX SUBUNIT 2"/>
    <property type="match status" value="1"/>
</dbReference>
<evidence type="ECO:0000256" key="7">
    <source>
        <dbReference type="ARBA" id="ARBA00022618"/>
    </source>
</evidence>
<dbReference type="InterPro" id="IPR022816">
    <property type="entry name" value="Condensin_barren_su2"/>
</dbReference>
<dbReference type="STRING" id="33114.A0A2G2XS72"/>
<keyword evidence="12" id="KW-1185">Reference proteome</keyword>
<evidence type="ECO:0000313" key="11">
    <source>
        <dbReference type="EMBL" id="PHT60344.1"/>
    </source>
</evidence>
<keyword evidence="6" id="KW-0963">Cytoplasm</keyword>
<protein>
    <recommendedName>
        <fullName evidence="4">Condensin complex subunit 2</fullName>
    </recommendedName>
</protein>
<name>A0A2G2XS72_CAPBA</name>
<gene>
    <name evidence="11" type="ORF">CQW23_02707</name>
</gene>
<keyword evidence="8" id="KW-0498">Mitosis</keyword>
<reference evidence="11 12" key="1">
    <citation type="journal article" date="2017" name="Genome Biol.">
        <title>New reference genome sequences of hot pepper reveal the massive evolution of plant disease-resistance genes by retroduplication.</title>
        <authorList>
            <person name="Kim S."/>
            <person name="Park J."/>
            <person name="Yeom S.I."/>
            <person name="Kim Y.M."/>
            <person name="Seo E."/>
            <person name="Kim K.T."/>
            <person name="Kim M.S."/>
            <person name="Lee J.M."/>
            <person name="Cheong K."/>
            <person name="Shin H.S."/>
            <person name="Kim S.B."/>
            <person name="Han K."/>
            <person name="Lee J."/>
            <person name="Park M."/>
            <person name="Lee H.A."/>
            <person name="Lee H.Y."/>
            <person name="Lee Y."/>
            <person name="Oh S."/>
            <person name="Lee J.H."/>
            <person name="Choi E."/>
            <person name="Choi E."/>
            <person name="Lee S.E."/>
            <person name="Jeon J."/>
            <person name="Kim H."/>
            <person name="Choi G."/>
            <person name="Song H."/>
            <person name="Lee J."/>
            <person name="Lee S.C."/>
            <person name="Kwon J.K."/>
            <person name="Lee H.Y."/>
            <person name="Koo N."/>
            <person name="Hong Y."/>
            <person name="Kim R.W."/>
            <person name="Kang W.H."/>
            <person name="Huh J.H."/>
            <person name="Kang B.C."/>
            <person name="Yang T.J."/>
            <person name="Lee Y.H."/>
            <person name="Bennetzen J.L."/>
            <person name="Choi D."/>
        </authorList>
    </citation>
    <scope>NUCLEOTIDE SEQUENCE [LARGE SCALE GENOMIC DNA]</scope>
    <source>
        <strain evidence="12">cv. PBC81</strain>
    </source>
</reference>
<proteinExistence type="inferred from homology"/>
<dbReference type="EMBL" id="MLFT02000001">
    <property type="protein sequence ID" value="PHT60344.1"/>
    <property type="molecule type" value="Genomic_DNA"/>
</dbReference>
<dbReference type="InterPro" id="IPR036397">
    <property type="entry name" value="RNaseH_sf"/>
</dbReference>
<keyword evidence="5" id="KW-0158">Chromosome</keyword>
<dbReference type="Proteomes" id="UP000224567">
    <property type="component" value="Unassembled WGS sequence"/>
</dbReference>
<evidence type="ECO:0000256" key="9">
    <source>
        <dbReference type="ARBA" id="ARBA00023067"/>
    </source>
</evidence>
<evidence type="ECO:0000256" key="5">
    <source>
        <dbReference type="ARBA" id="ARBA00022454"/>
    </source>
</evidence>
<dbReference type="GO" id="GO:0005737">
    <property type="term" value="C:cytoplasm"/>
    <property type="evidence" value="ECO:0007669"/>
    <property type="project" value="UniProtKB-SubCell"/>
</dbReference>
<dbReference type="GO" id="GO:0003676">
    <property type="term" value="F:nucleic acid binding"/>
    <property type="evidence" value="ECO:0007669"/>
    <property type="project" value="InterPro"/>
</dbReference>
<dbReference type="GO" id="GO:0007076">
    <property type="term" value="P:mitotic chromosome condensation"/>
    <property type="evidence" value="ECO:0007669"/>
    <property type="project" value="InterPro"/>
</dbReference>
<evidence type="ECO:0000256" key="2">
    <source>
        <dbReference type="ARBA" id="ARBA00004496"/>
    </source>
</evidence>
<dbReference type="Gene3D" id="3.30.420.10">
    <property type="entry name" value="Ribonuclease H-like superfamily/Ribonuclease H"/>
    <property type="match status" value="1"/>
</dbReference>
<comment type="similarity">
    <text evidence="3">Belongs to the CND2 (condensin subunit 2) family.</text>
</comment>
<organism evidence="11 12">
    <name type="scientific">Capsicum baccatum</name>
    <name type="common">Peruvian pepper</name>
    <dbReference type="NCBI Taxonomy" id="33114"/>
    <lineage>
        <taxon>Eukaryota</taxon>
        <taxon>Viridiplantae</taxon>
        <taxon>Streptophyta</taxon>
        <taxon>Embryophyta</taxon>
        <taxon>Tracheophyta</taxon>
        <taxon>Spermatophyta</taxon>
        <taxon>Magnoliopsida</taxon>
        <taxon>eudicotyledons</taxon>
        <taxon>Gunneridae</taxon>
        <taxon>Pentapetalae</taxon>
        <taxon>asterids</taxon>
        <taxon>lamiids</taxon>
        <taxon>Solanales</taxon>
        <taxon>Solanaceae</taxon>
        <taxon>Solanoideae</taxon>
        <taxon>Capsiceae</taxon>
        <taxon>Capsicum</taxon>
    </lineage>
</organism>
<evidence type="ECO:0000256" key="6">
    <source>
        <dbReference type="ARBA" id="ARBA00022490"/>
    </source>
</evidence>
<keyword evidence="9" id="KW-0226">DNA condensation</keyword>
<evidence type="ECO:0000256" key="4">
    <source>
        <dbReference type="ARBA" id="ARBA00016065"/>
    </source>
</evidence>
<keyword evidence="7" id="KW-0132">Cell division</keyword>
<dbReference type="PANTHER" id="PTHR13108:SF9">
    <property type="entry name" value="CONDENSIN COMPLEX SUBUNIT 2"/>
    <property type="match status" value="1"/>
</dbReference>
<keyword evidence="10" id="KW-0131">Cell cycle</keyword>
<dbReference type="GO" id="GO:0051301">
    <property type="term" value="P:cell division"/>
    <property type="evidence" value="ECO:0007669"/>
    <property type="project" value="UniProtKB-KW"/>
</dbReference>
<evidence type="ECO:0000256" key="1">
    <source>
        <dbReference type="ARBA" id="ARBA00004286"/>
    </source>
</evidence>